<dbReference type="GO" id="GO:0006612">
    <property type="term" value="P:protein targeting to membrane"/>
    <property type="evidence" value="ECO:0007669"/>
    <property type="project" value="TreeGrafter"/>
</dbReference>
<dbReference type="AlphaFoldDB" id="H8ZFS3"/>
<feature type="transmembrane region" description="Helical" evidence="11">
    <location>
        <begin position="168"/>
        <end position="187"/>
    </location>
</feature>
<gene>
    <name evidence="13" type="ORF">NERG_02444</name>
</gene>
<keyword evidence="2 11" id="KW-0808">Transferase</keyword>
<accession>H8ZFS3</accession>
<evidence type="ECO:0000256" key="5">
    <source>
        <dbReference type="ARBA" id="ARBA00023136"/>
    </source>
</evidence>
<evidence type="ECO:0000256" key="6">
    <source>
        <dbReference type="ARBA" id="ARBA00023139"/>
    </source>
</evidence>
<dbReference type="STRING" id="944018.H8ZFS3"/>
<keyword evidence="3 11" id="KW-0812">Transmembrane</keyword>
<comment type="domain">
    <text evidence="11">The DHHC domain is required for palmitoyltransferase activity.</text>
</comment>
<dbReference type="PANTHER" id="PTHR22883">
    <property type="entry name" value="ZINC FINGER DHHC DOMAIN CONTAINING PROTEIN"/>
    <property type="match status" value="1"/>
</dbReference>
<keyword evidence="7" id="KW-0449">Lipoprotein</keyword>
<dbReference type="PANTHER" id="PTHR22883:SF23">
    <property type="entry name" value="PALMITOYLTRANSFERASE ZDHHC6"/>
    <property type="match status" value="1"/>
</dbReference>
<dbReference type="GO" id="GO:0019706">
    <property type="term" value="F:protein-cysteine S-palmitoyltransferase activity"/>
    <property type="evidence" value="ECO:0007669"/>
    <property type="project" value="UniProtKB-EC"/>
</dbReference>
<dbReference type="InterPro" id="IPR039859">
    <property type="entry name" value="PFA4/ZDH16/20/ERF2-like"/>
</dbReference>
<dbReference type="GO" id="GO:0016020">
    <property type="term" value="C:membrane"/>
    <property type="evidence" value="ECO:0007669"/>
    <property type="project" value="UniProtKB-SubCell"/>
</dbReference>
<dbReference type="InterPro" id="IPR001594">
    <property type="entry name" value="Palmitoyltrfase_DHHC"/>
</dbReference>
<keyword evidence="6" id="KW-0564">Palmitate</keyword>
<dbReference type="GO" id="GO:0005794">
    <property type="term" value="C:Golgi apparatus"/>
    <property type="evidence" value="ECO:0007669"/>
    <property type="project" value="TreeGrafter"/>
</dbReference>
<evidence type="ECO:0000256" key="8">
    <source>
        <dbReference type="ARBA" id="ARBA00023315"/>
    </source>
</evidence>
<evidence type="ECO:0000313" key="13">
    <source>
        <dbReference type="EMBL" id="EHY64475.1"/>
    </source>
</evidence>
<evidence type="ECO:0000256" key="1">
    <source>
        <dbReference type="ARBA" id="ARBA00004141"/>
    </source>
</evidence>
<evidence type="ECO:0000256" key="3">
    <source>
        <dbReference type="ARBA" id="ARBA00022692"/>
    </source>
</evidence>
<reference evidence="13" key="1">
    <citation type="submission" date="2011-03" db="EMBL/GenBank/DDBJ databases">
        <title>The Genome Sequence of Nematocida sp1 strain ERTm2.</title>
        <authorList>
            <consortium name="The Broad Institute Genome Sequencing Platform"/>
            <consortium name="The Broad Institute Genome Sequencing Center for Infectious Disease"/>
            <person name="Cuomo C."/>
            <person name="Troemel E."/>
            <person name="Young S.K."/>
            <person name="Zeng Q."/>
            <person name="Gargeya S."/>
            <person name="Fitzgerald M."/>
            <person name="Haas B."/>
            <person name="Abouelleil A."/>
            <person name="Alvarado L."/>
            <person name="Arachchi H.M."/>
            <person name="Berlin A."/>
            <person name="Brown A."/>
            <person name="Chapman S.B."/>
            <person name="Chen Z."/>
            <person name="Dunbar C."/>
            <person name="Freedman E."/>
            <person name="Gearin G."/>
            <person name="Gellesch M."/>
            <person name="Goldberg J."/>
            <person name="Griggs A."/>
            <person name="Gujja S."/>
            <person name="Heilman E.R."/>
            <person name="Heiman D."/>
            <person name="Howarth C."/>
            <person name="Larson L."/>
            <person name="Lui A."/>
            <person name="MacDonald P.J.P."/>
            <person name="Mehta T."/>
            <person name="Montmayeur A."/>
            <person name="Murphy C."/>
            <person name="Neiman D."/>
            <person name="Pearson M."/>
            <person name="Priest M."/>
            <person name="Roberts A."/>
            <person name="Saif S."/>
            <person name="Shea T."/>
            <person name="Shenoy N."/>
            <person name="Sisk P."/>
            <person name="Stolte C."/>
            <person name="Sykes S."/>
            <person name="White J."/>
            <person name="Yandava C."/>
            <person name="Wortman J."/>
            <person name="Nusbaum C."/>
            <person name="Birren B."/>
        </authorList>
    </citation>
    <scope>NUCLEOTIDE SEQUENCE</scope>
    <source>
        <strain evidence="13">ERTm2</strain>
    </source>
</reference>
<organism evidence="13">
    <name type="scientific">Nematocida ausubeli (strain ATCC PRA-371 / ERTm2)</name>
    <name type="common">Nematode killer fungus</name>
    <dbReference type="NCBI Taxonomy" id="1913371"/>
    <lineage>
        <taxon>Eukaryota</taxon>
        <taxon>Fungi</taxon>
        <taxon>Fungi incertae sedis</taxon>
        <taxon>Microsporidia</taxon>
        <taxon>Nematocida</taxon>
    </lineage>
</organism>
<proteinExistence type="inferred from homology"/>
<keyword evidence="5 11" id="KW-0472">Membrane</keyword>
<dbReference type="PROSITE" id="PS50216">
    <property type="entry name" value="DHHC"/>
    <property type="match status" value="1"/>
</dbReference>
<feature type="transmembrane region" description="Helical" evidence="11">
    <location>
        <begin position="126"/>
        <end position="148"/>
    </location>
</feature>
<comment type="similarity">
    <text evidence="9">Belongs to the DHHC palmitoyltransferase family. PFA5 subfamily.</text>
</comment>
<dbReference type="EC" id="2.3.1.225" evidence="11"/>
<evidence type="ECO:0000256" key="4">
    <source>
        <dbReference type="ARBA" id="ARBA00022989"/>
    </source>
</evidence>
<dbReference type="OrthoDB" id="331948at2759"/>
<dbReference type="GO" id="GO:0005783">
    <property type="term" value="C:endoplasmic reticulum"/>
    <property type="evidence" value="ECO:0007669"/>
    <property type="project" value="TreeGrafter"/>
</dbReference>
<dbReference type="EMBL" id="JH604641">
    <property type="protein sequence ID" value="EHY64475.1"/>
    <property type="molecule type" value="Genomic_DNA"/>
</dbReference>
<evidence type="ECO:0000256" key="9">
    <source>
        <dbReference type="ARBA" id="ARBA00038298"/>
    </source>
</evidence>
<feature type="transmembrane region" description="Helical" evidence="11">
    <location>
        <begin position="12"/>
        <end position="33"/>
    </location>
</feature>
<comment type="subcellular location">
    <subcellularLocation>
        <location evidence="1">Membrane</location>
        <topology evidence="1">Multi-pass membrane protein</topology>
    </subcellularLocation>
</comment>
<evidence type="ECO:0000256" key="11">
    <source>
        <dbReference type="RuleBase" id="RU079119"/>
    </source>
</evidence>
<dbReference type="Proteomes" id="UP000005622">
    <property type="component" value="Unassembled WGS sequence"/>
</dbReference>
<protein>
    <recommendedName>
        <fullName evidence="11">Palmitoyltransferase</fullName>
        <ecNumber evidence="11">2.3.1.225</ecNumber>
    </recommendedName>
</protein>
<comment type="catalytic activity">
    <reaction evidence="10 11">
        <text>L-cysteinyl-[protein] + hexadecanoyl-CoA = S-hexadecanoyl-L-cysteinyl-[protein] + CoA</text>
        <dbReference type="Rhea" id="RHEA:36683"/>
        <dbReference type="Rhea" id="RHEA-COMP:10131"/>
        <dbReference type="Rhea" id="RHEA-COMP:11032"/>
        <dbReference type="ChEBI" id="CHEBI:29950"/>
        <dbReference type="ChEBI" id="CHEBI:57287"/>
        <dbReference type="ChEBI" id="CHEBI:57379"/>
        <dbReference type="ChEBI" id="CHEBI:74151"/>
        <dbReference type="EC" id="2.3.1.225"/>
    </reaction>
</comment>
<keyword evidence="8 11" id="KW-0012">Acyltransferase</keyword>
<name>H8ZFS3_NEMA1</name>
<keyword evidence="4 11" id="KW-1133">Transmembrane helix</keyword>
<evidence type="ECO:0000256" key="10">
    <source>
        <dbReference type="ARBA" id="ARBA00048048"/>
    </source>
</evidence>
<evidence type="ECO:0000259" key="12">
    <source>
        <dbReference type="Pfam" id="PF01529"/>
    </source>
</evidence>
<feature type="domain" description="Palmitoyltransferase DHHC" evidence="12">
    <location>
        <begin position="80"/>
        <end position="204"/>
    </location>
</feature>
<dbReference type="Pfam" id="PF01529">
    <property type="entry name" value="DHHC"/>
    <property type="match status" value="1"/>
</dbReference>
<dbReference type="HOGENOM" id="CLU_027721_6_0_1"/>
<sequence length="281" mass="31767">MYFRKRGTTDKIGLCLTYGLIAYMGAISGPFLLWDELRDSPVTRMGLVFLNAMVFLDIFLLIYVSTTRGYVETEEYVPGGKFCYDCKKAKPERAHHCSRCKTCINRMDHHCPWVGSCVNANNLGNFIKLITCIFLSSVLCLGLHGYAFHKKVQVLQDPFSVSTKICMIGLNICLLTLISCGVLLILIRQLRLLARNITYLESLQIRILKRLGVVVPHNPYDKGTLHNIRNSLGGIKGFLLCQEPEDAHEFGYSEYWPPMRMSKSVTSSRVAINTDGTRNVE</sequence>
<evidence type="ECO:0000256" key="7">
    <source>
        <dbReference type="ARBA" id="ARBA00023288"/>
    </source>
</evidence>
<feature type="transmembrane region" description="Helical" evidence="11">
    <location>
        <begin position="45"/>
        <end position="64"/>
    </location>
</feature>
<evidence type="ECO:0000256" key="2">
    <source>
        <dbReference type="ARBA" id="ARBA00022679"/>
    </source>
</evidence>